<comment type="caution">
    <text evidence="3">The sequence shown here is derived from an EMBL/GenBank/DDBJ whole genome shotgun (WGS) entry which is preliminary data.</text>
</comment>
<keyword evidence="2" id="KW-0472">Membrane</keyword>
<keyword evidence="4" id="KW-1185">Reference proteome</keyword>
<accession>A0A176WBU4</accession>
<proteinExistence type="predicted"/>
<evidence type="ECO:0000313" key="4">
    <source>
        <dbReference type="Proteomes" id="UP000077202"/>
    </source>
</evidence>
<evidence type="ECO:0000256" key="1">
    <source>
        <dbReference type="SAM" id="MobiDB-lite"/>
    </source>
</evidence>
<keyword evidence="2" id="KW-1133">Transmembrane helix</keyword>
<feature type="region of interest" description="Disordered" evidence="1">
    <location>
        <begin position="23"/>
        <end position="59"/>
    </location>
</feature>
<organism evidence="3 4">
    <name type="scientific">Marchantia polymorpha subsp. ruderalis</name>
    <dbReference type="NCBI Taxonomy" id="1480154"/>
    <lineage>
        <taxon>Eukaryota</taxon>
        <taxon>Viridiplantae</taxon>
        <taxon>Streptophyta</taxon>
        <taxon>Embryophyta</taxon>
        <taxon>Marchantiophyta</taxon>
        <taxon>Marchantiopsida</taxon>
        <taxon>Marchantiidae</taxon>
        <taxon>Marchantiales</taxon>
        <taxon>Marchantiaceae</taxon>
        <taxon>Marchantia</taxon>
    </lineage>
</organism>
<dbReference type="AlphaFoldDB" id="A0A176WBU4"/>
<protein>
    <submittedName>
        <fullName evidence="3">Uncharacterized protein</fullName>
    </submittedName>
</protein>
<reference evidence="3" key="1">
    <citation type="submission" date="2016-03" db="EMBL/GenBank/DDBJ databases">
        <title>Mechanisms controlling the formation of the plant cell surface in tip-growing cells are functionally conserved among land plants.</title>
        <authorList>
            <person name="Honkanen S."/>
            <person name="Jones V.A."/>
            <person name="Morieri G."/>
            <person name="Champion C."/>
            <person name="Hetherington A.J."/>
            <person name="Kelly S."/>
            <person name="Saint-Marcoux D."/>
            <person name="Proust H."/>
            <person name="Prescott H."/>
            <person name="Dolan L."/>
        </authorList>
    </citation>
    <scope>NUCLEOTIDE SEQUENCE [LARGE SCALE GENOMIC DNA]</scope>
    <source>
        <tissue evidence="3">Whole gametophyte</tissue>
    </source>
</reference>
<dbReference type="EMBL" id="LVLJ01001434">
    <property type="protein sequence ID" value="OAE29705.1"/>
    <property type="molecule type" value="Genomic_DNA"/>
</dbReference>
<dbReference type="Proteomes" id="UP000077202">
    <property type="component" value="Unassembled WGS sequence"/>
</dbReference>
<gene>
    <name evidence="3" type="ORF">AXG93_509s1580</name>
</gene>
<evidence type="ECO:0000313" key="3">
    <source>
        <dbReference type="EMBL" id="OAE29705.1"/>
    </source>
</evidence>
<feature type="transmembrane region" description="Helical" evidence="2">
    <location>
        <begin position="66"/>
        <end position="84"/>
    </location>
</feature>
<evidence type="ECO:0000256" key="2">
    <source>
        <dbReference type="SAM" id="Phobius"/>
    </source>
</evidence>
<name>A0A176WBU4_MARPO</name>
<sequence>MGANRFTLKRRVGDWMTYGQVNKQRENSSRAQRVGLTNEGAEEEEVTSDGQQSASVAKNGRETGSLSCAALLLLLLVFLCSLFVECAPRDASPVPHESKKSFPGLPSLEFGHPSFPTGCSGF</sequence>
<keyword evidence="2" id="KW-0812">Transmembrane</keyword>